<dbReference type="InterPro" id="IPR050890">
    <property type="entry name" value="PTS_EIIA_component"/>
</dbReference>
<dbReference type="PROSITE" id="PS00371">
    <property type="entry name" value="PTS_EIIA_TYPE_1_HIS"/>
    <property type="match status" value="1"/>
</dbReference>
<keyword evidence="3" id="KW-0762">Sugar transport</keyword>
<evidence type="ECO:0000256" key="5">
    <source>
        <dbReference type="ARBA" id="ARBA00022683"/>
    </source>
</evidence>
<dbReference type="Proteomes" id="UP000292665">
    <property type="component" value="Unassembled WGS sequence"/>
</dbReference>
<comment type="caution">
    <text evidence="7">The sequence shown here is derived from an EMBL/GenBank/DDBJ whole genome shotgun (WGS) entry which is preliminary data.</text>
</comment>
<proteinExistence type="predicted"/>
<evidence type="ECO:0000256" key="2">
    <source>
        <dbReference type="ARBA" id="ARBA00022448"/>
    </source>
</evidence>
<dbReference type="GO" id="GO:0016301">
    <property type="term" value="F:kinase activity"/>
    <property type="evidence" value="ECO:0007669"/>
    <property type="project" value="UniProtKB-KW"/>
</dbReference>
<reference evidence="7 8" key="1">
    <citation type="journal article" date="2019" name="Science, e1252229">
        <title>Invertible promoters mediate bacterial phase variation, antibiotic resistance, and host adaptation in the gut.</title>
        <authorList>
            <person name="Jiang X."/>
            <person name="Hall A.B."/>
            <person name="Arthur T.D."/>
            <person name="Plichta D.R."/>
            <person name="Covington C.T."/>
            <person name="Poyet M."/>
            <person name="Crothers J."/>
            <person name="Moses P.L."/>
            <person name="Tolonen A.C."/>
            <person name="Vlamakis H."/>
            <person name="Alm E.J."/>
            <person name="Xavier R.J."/>
        </authorList>
    </citation>
    <scope>NUCLEOTIDE SEQUENCE [LARGE SCALE GENOMIC DNA]</scope>
    <source>
        <strain evidence="8">aa_0143</strain>
    </source>
</reference>
<dbReference type="Gene3D" id="2.70.70.10">
    <property type="entry name" value="Glucose Permease (Domain IIA)"/>
    <property type="match status" value="1"/>
</dbReference>
<dbReference type="PANTHER" id="PTHR45008">
    <property type="entry name" value="PTS SYSTEM GLUCOSE-SPECIFIC EIIA COMPONENT"/>
    <property type="match status" value="1"/>
</dbReference>
<sequence>MISEWIICPICGNKTRDRVMEDSRHACGLVLDNGMELLLHIGIDTVEMQGDGFEYLIKEGQEVKAGTPLIRFNRQKIKEAGYSDVTVCVITDGADEKTVHFHTGIYAQENETVIIEIE</sequence>
<dbReference type="GO" id="GO:0009401">
    <property type="term" value="P:phosphoenolpyruvate-dependent sugar phosphotransferase system"/>
    <property type="evidence" value="ECO:0007669"/>
    <property type="project" value="UniProtKB-KW"/>
</dbReference>
<gene>
    <name evidence="7" type="ORF">EAI93_09280</name>
</gene>
<comment type="subcellular location">
    <subcellularLocation>
        <location evidence="1">Cytoplasm</location>
    </subcellularLocation>
</comment>
<dbReference type="Pfam" id="PF00358">
    <property type="entry name" value="PTS_EIIA_1"/>
    <property type="match status" value="1"/>
</dbReference>
<keyword evidence="6" id="KW-0418">Kinase</keyword>
<evidence type="ECO:0000313" key="8">
    <source>
        <dbReference type="Proteomes" id="UP000292665"/>
    </source>
</evidence>
<evidence type="ECO:0000313" key="7">
    <source>
        <dbReference type="EMBL" id="RYS79142.1"/>
    </source>
</evidence>
<dbReference type="GeneID" id="97330321"/>
<evidence type="ECO:0000256" key="1">
    <source>
        <dbReference type="ARBA" id="ARBA00004496"/>
    </source>
</evidence>
<dbReference type="InterPro" id="IPR011055">
    <property type="entry name" value="Dup_hybrid_motif"/>
</dbReference>
<dbReference type="RefSeq" id="WP_009243482.1">
    <property type="nucleotide sequence ID" value="NZ_AP028249.1"/>
</dbReference>
<accession>A0A414U304</accession>
<keyword evidence="4" id="KW-0808">Transferase</keyword>
<organism evidence="7 8">
    <name type="scientific">[Ruminococcus] torques</name>
    <dbReference type="NCBI Taxonomy" id="33039"/>
    <lineage>
        <taxon>Bacteria</taxon>
        <taxon>Bacillati</taxon>
        <taxon>Bacillota</taxon>
        <taxon>Clostridia</taxon>
        <taxon>Lachnospirales</taxon>
        <taxon>Lachnospiraceae</taxon>
        <taxon>Mediterraneibacter</taxon>
    </lineage>
</organism>
<evidence type="ECO:0000256" key="6">
    <source>
        <dbReference type="ARBA" id="ARBA00022777"/>
    </source>
</evidence>
<dbReference type="PROSITE" id="PS51093">
    <property type="entry name" value="PTS_EIIA_TYPE_1"/>
    <property type="match status" value="1"/>
</dbReference>
<dbReference type="AlphaFoldDB" id="A0A414U304"/>
<dbReference type="PANTHER" id="PTHR45008:SF1">
    <property type="entry name" value="PTS SYSTEM GLUCOSE-SPECIFIC EIIA COMPONENT"/>
    <property type="match status" value="1"/>
</dbReference>
<dbReference type="GO" id="GO:0005737">
    <property type="term" value="C:cytoplasm"/>
    <property type="evidence" value="ECO:0007669"/>
    <property type="project" value="UniProtKB-SubCell"/>
</dbReference>
<evidence type="ECO:0000256" key="3">
    <source>
        <dbReference type="ARBA" id="ARBA00022597"/>
    </source>
</evidence>
<dbReference type="SUPFAM" id="SSF51261">
    <property type="entry name" value="Duplicated hybrid motif"/>
    <property type="match status" value="1"/>
</dbReference>
<keyword evidence="5" id="KW-0598">Phosphotransferase system</keyword>
<dbReference type="InterPro" id="IPR001127">
    <property type="entry name" value="PTS_EIIA_1_perm"/>
</dbReference>
<protein>
    <submittedName>
        <fullName evidence="7">Uncharacterized protein</fullName>
    </submittedName>
</protein>
<evidence type="ECO:0000256" key="4">
    <source>
        <dbReference type="ARBA" id="ARBA00022679"/>
    </source>
</evidence>
<keyword evidence="2" id="KW-0813">Transport</keyword>
<dbReference type="EMBL" id="RCYR01000017">
    <property type="protein sequence ID" value="RYS79142.1"/>
    <property type="molecule type" value="Genomic_DNA"/>
</dbReference>
<name>A0A414U304_9FIRM</name>